<dbReference type="GO" id="GO:0045454">
    <property type="term" value="P:cell redox homeostasis"/>
    <property type="evidence" value="ECO:0007669"/>
    <property type="project" value="TreeGrafter"/>
</dbReference>
<dbReference type="InterPro" id="IPR011990">
    <property type="entry name" value="TPR-like_helical_dom_sf"/>
</dbReference>
<evidence type="ECO:0000313" key="5">
    <source>
        <dbReference type="Proteomes" id="UP000000844"/>
    </source>
</evidence>
<name>D3PZE7_STANL</name>
<keyword evidence="5" id="KW-1185">Reference proteome</keyword>
<dbReference type="AlphaFoldDB" id="D3PZE7"/>
<dbReference type="GO" id="GO:0005829">
    <property type="term" value="C:cytosol"/>
    <property type="evidence" value="ECO:0007669"/>
    <property type="project" value="TreeGrafter"/>
</dbReference>
<dbReference type="CDD" id="cd02956">
    <property type="entry name" value="ybbN"/>
    <property type="match status" value="1"/>
</dbReference>
<dbReference type="OrthoDB" id="5181746at2"/>
<dbReference type="PANTHER" id="PTHR45663:SF11">
    <property type="entry name" value="GEO12009P1"/>
    <property type="match status" value="1"/>
</dbReference>
<accession>D3PZE7</accession>
<dbReference type="GO" id="GO:0015035">
    <property type="term" value="F:protein-disulfide reductase activity"/>
    <property type="evidence" value="ECO:0007669"/>
    <property type="project" value="TreeGrafter"/>
</dbReference>
<organism evidence="4 5">
    <name type="scientific">Stackebrandtia nassauensis (strain DSM 44728 / CIP 108903 / NRRL B-16338 / NBRC 102104 / LLR-40K-21)</name>
    <dbReference type="NCBI Taxonomy" id="446470"/>
    <lineage>
        <taxon>Bacteria</taxon>
        <taxon>Bacillati</taxon>
        <taxon>Actinomycetota</taxon>
        <taxon>Actinomycetes</taxon>
        <taxon>Glycomycetales</taxon>
        <taxon>Glycomycetaceae</taxon>
        <taxon>Stackebrandtia</taxon>
    </lineage>
</organism>
<dbReference type="Proteomes" id="UP000000844">
    <property type="component" value="Chromosome"/>
</dbReference>
<gene>
    <name evidence="4" type="ordered locus">Snas_1925</name>
</gene>
<comment type="similarity">
    <text evidence="1">Belongs to the thioredoxin family.</text>
</comment>
<evidence type="ECO:0000313" key="4">
    <source>
        <dbReference type="EMBL" id="ADD41621.1"/>
    </source>
</evidence>
<feature type="domain" description="Thioredoxin" evidence="3">
    <location>
        <begin position="23"/>
        <end position="153"/>
    </location>
</feature>
<dbReference type="EMBL" id="CP001778">
    <property type="protein sequence ID" value="ADD41621.1"/>
    <property type="molecule type" value="Genomic_DNA"/>
</dbReference>
<dbReference type="RefSeq" id="WP_013017192.1">
    <property type="nucleotide sequence ID" value="NC_013947.1"/>
</dbReference>
<keyword evidence="2" id="KW-0676">Redox-active center</keyword>
<dbReference type="GO" id="GO:0006950">
    <property type="term" value="P:response to stress"/>
    <property type="evidence" value="ECO:0007669"/>
    <property type="project" value="UniProtKB-ARBA"/>
</dbReference>
<sequence>MNTPEPSQAPQRLLAGAVDLSSLAAPRPAPPRPTDGEAPAAANGAAVIDVTEATFQAEVLERSLSVPVVIDFWADWCQPCKQLSPVLEKLAVESGGAWTLAKIDVDANPQLQAAFQVQSIPMVIAMWQGRPVDGFQGVQPETTLRQWIGRLIEATGGEAPEVPADPQLVAAESALDAGDLTGAENAFTSYLDLHPGDAAAESGLAQVRLLRRVEAAGPAAQEAAVTNPTDIPQALLASDIQVINGQAENAYRQLIDLIARLNGEDRDTVRKHLLDLFTIAGPEDPVVAQARRKLAAVLF</sequence>
<reference evidence="4 5" key="1">
    <citation type="journal article" date="2009" name="Stand. Genomic Sci.">
        <title>Complete genome sequence of Stackebrandtia nassauensis type strain (LLR-40K-21).</title>
        <authorList>
            <person name="Munk C."/>
            <person name="Lapidus A."/>
            <person name="Copeland A."/>
            <person name="Jando M."/>
            <person name="Mayilraj S."/>
            <person name="Glavina Del Rio T."/>
            <person name="Nolan M."/>
            <person name="Chen F."/>
            <person name="Lucas S."/>
            <person name="Tice H."/>
            <person name="Cheng J.F."/>
            <person name="Han C."/>
            <person name="Detter J.C."/>
            <person name="Bruce D."/>
            <person name="Goodwin L."/>
            <person name="Chain P."/>
            <person name="Pitluck S."/>
            <person name="Goker M."/>
            <person name="Ovchinikova G."/>
            <person name="Pati A."/>
            <person name="Ivanova N."/>
            <person name="Mavromatis K."/>
            <person name="Chen A."/>
            <person name="Palaniappan K."/>
            <person name="Land M."/>
            <person name="Hauser L."/>
            <person name="Chang Y.J."/>
            <person name="Jeffries C.D."/>
            <person name="Bristow J."/>
            <person name="Eisen J.A."/>
            <person name="Markowitz V."/>
            <person name="Hugenholtz P."/>
            <person name="Kyrpides N.C."/>
            <person name="Klenk H.P."/>
        </authorList>
    </citation>
    <scope>NUCLEOTIDE SEQUENCE [LARGE SCALE GENOMIC DNA]</scope>
    <source>
        <strain evidence="5">DSM 44728 / CIP 108903 / NRRL B-16338 / NBRC 102104 / LLR-40K-21</strain>
    </source>
</reference>
<evidence type="ECO:0000259" key="3">
    <source>
        <dbReference type="PROSITE" id="PS51352"/>
    </source>
</evidence>
<dbReference type="Pfam" id="PF14561">
    <property type="entry name" value="TPR_20"/>
    <property type="match status" value="1"/>
</dbReference>
<dbReference type="InterPro" id="IPR036249">
    <property type="entry name" value="Thioredoxin-like_sf"/>
</dbReference>
<dbReference type="Gene3D" id="1.25.40.10">
    <property type="entry name" value="Tetratricopeptide repeat domain"/>
    <property type="match status" value="1"/>
</dbReference>
<evidence type="ECO:0000256" key="1">
    <source>
        <dbReference type="ARBA" id="ARBA00008987"/>
    </source>
</evidence>
<dbReference type="Pfam" id="PF00085">
    <property type="entry name" value="Thioredoxin"/>
    <property type="match status" value="1"/>
</dbReference>
<dbReference type="Gene3D" id="3.40.30.10">
    <property type="entry name" value="Glutaredoxin"/>
    <property type="match status" value="1"/>
</dbReference>
<dbReference type="eggNOG" id="COG3118">
    <property type="taxonomic scope" value="Bacteria"/>
</dbReference>
<dbReference type="HOGENOM" id="CLU_046120_0_0_11"/>
<protein>
    <submittedName>
        <fullName evidence="4">Thioredoxin domain protein</fullName>
    </submittedName>
</protein>
<dbReference type="SUPFAM" id="SSF52833">
    <property type="entry name" value="Thioredoxin-like"/>
    <property type="match status" value="1"/>
</dbReference>
<dbReference type="STRING" id="446470.Snas_1925"/>
<dbReference type="InterPro" id="IPR013766">
    <property type="entry name" value="Thioredoxin_domain"/>
</dbReference>
<evidence type="ECO:0000256" key="2">
    <source>
        <dbReference type="ARBA" id="ARBA00023284"/>
    </source>
</evidence>
<dbReference type="PROSITE" id="PS51352">
    <property type="entry name" value="THIOREDOXIN_2"/>
    <property type="match status" value="1"/>
</dbReference>
<dbReference type="PANTHER" id="PTHR45663">
    <property type="entry name" value="GEO12009P1"/>
    <property type="match status" value="1"/>
</dbReference>
<proteinExistence type="inferred from homology"/>
<dbReference type="KEGG" id="sna:Snas_1925"/>